<dbReference type="OMA" id="MRDTWIN"/>
<evidence type="ECO:0000256" key="7">
    <source>
        <dbReference type="RuleBase" id="RU367160"/>
    </source>
</evidence>
<comment type="subcellular location">
    <subcellularLocation>
        <location evidence="1 7">Nucleus</location>
    </subcellularLocation>
</comment>
<dbReference type="OrthoDB" id="1903765at2759"/>
<accession>A0A0K9PN01</accession>
<comment type="similarity">
    <text evidence="2 7">Belongs to the BBR/BPC family.</text>
</comment>
<dbReference type="EMBL" id="LFYR01000729">
    <property type="protein sequence ID" value="KMZ70339.1"/>
    <property type="molecule type" value="Genomic_DNA"/>
</dbReference>
<sequence>MDDDGVLGIPNWGYYDQPSKNNQLGLQLMSGMSLEQQQQGRKPVLSGNSATFLHRDMTEQQSVHSSTSMEIIREGWLHHREKLIQMFPPNHQNCYTLQFDPALPMPSQSLQALRPTEQSKEIKIEEESGGRRTPQDVTQTVVPLKKKKKKQGRPCKVPKVTKQKIIREELDGGDSSSVTKVGKSASSLRKNTEVTINGIDLDNSRIPTPVCTCTGAPRLCYRWGVGGWQSACCTTSISMHPLPVSTKRRGSRIAGRKMSHGAFKKVLEKLAGEGYNLSNQIDLRSHWAKHGTNKFVTIR</sequence>
<keyword evidence="6 7" id="KW-0539">Nucleus</keyword>
<dbReference type="SMART" id="SM01226">
    <property type="entry name" value="GAGA_bind"/>
    <property type="match status" value="1"/>
</dbReference>
<comment type="caution">
    <text evidence="8">The sequence shown here is derived from an EMBL/GenBank/DDBJ whole genome shotgun (WGS) entry which is preliminary data.</text>
</comment>
<comment type="function">
    <text evidence="7">Transcriptional regulator that specifically binds to GA-rich elements (GAGA-repeats) present in regulatory sequences of genes involved in developmental processes.</text>
</comment>
<dbReference type="Proteomes" id="UP000036987">
    <property type="component" value="Unassembled WGS sequence"/>
</dbReference>
<dbReference type="GO" id="GO:0005634">
    <property type="term" value="C:nucleus"/>
    <property type="evidence" value="ECO:0000318"/>
    <property type="project" value="GO_Central"/>
</dbReference>
<dbReference type="PANTHER" id="PTHR31421:SF22">
    <property type="entry name" value="PROTEIN BASIC PENTACYSTEINE3"/>
    <property type="match status" value="1"/>
</dbReference>
<protein>
    <recommendedName>
        <fullName evidence="7">GAGA-binding transcriptional activator</fullName>
    </recommendedName>
</protein>
<keyword evidence="4 7" id="KW-0238">DNA-binding</keyword>
<dbReference type="PANTHER" id="PTHR31421">
    <property type="entry name" value="PROTEIN BASIC PENTACYSTEINE3"/>
    <property type="match status" value="1"/>
</dbReference>
<dbReference type="InterPro" id="IPR010409">
    <property type="entry name" value="GAGA-bd_tscrpt_act"/>
</dbReference>
<keyword evidence="5 7" id="KW-0804">Transcription</keyword>
<evidence type="ECO:0000256" key="5">
    <source>
        <dbReference type="ARBA" id="ARBA00023163"/>
    </source>
</evidence>
<dbReference type="Pfam" id="PF06217">
    <property type="entry name" value="GAGA_bind"/>
    <property type="match status" value="1"/>
</dbReference>
<proteinExistence type="inferred from homology"/>
<keyword evidence="3 7" id="KW-0805">Transcription regulation</keyword>
<dbReference type="GO" id="GO:0043565">
    <property type="term" value="F:sequence-specific DNA binding"/>
    <property type="evidence" value="ECO:0000318"/>
    <property type="project" value="GO_Central"/>
</dbReference>
<evidence type="ECO:0000313" key="8">
    <source>
        <dbReference type="EMBL" id="KMZ70339.1"/>
    </source>
</evidence>
<dbReference type="GO" id="GO:0009723">
    <property type="term" value="P:response to ethylene"/>
    <property type="evidence" value="ECO:0000318"/>
    <property type="project" value="GO_Central"/>
</dbReference>
<evidence type="ECO:0000313" key="9">
    <source>
        <dbReference type="Proteomes" id="UP000036987"/>
    </source>
</evidence>
<evidence type="ECO:0000256" key="4">
    <source>
        <dbReference type="ARBA" id="ARBA00023125"/>
    </source>
</evidence>
<organism evidence="8 9">
    <name type="scientific">Zostera marina</name>
    <name type="common">Eelgrass</name>
    <dbReference type="NCBI Taxonomy" id="29655"/>
    <lineage>
        <taxon>Eukaryota</taxon>
        <taxon>Viridiplantae</taxon>
        <taxon>Streptophyta</taxon>
        <taxon>Embryophyta</taxon>
        <taxon>Tracheophyta</taxon>
        <taxon>Spermatophyta</taxon>
        <taxon>Magnoliopsida</taxon>
        <taxon>Liliopsida</taxon>
        <taxon>Zosteraceae</taxon>
        <taxon>Zostera</taxon>
    </lineage>
</organism>
<dbReference type="AlphaFoldDB" id="A0A0K9PN01"/>
<name>A0A0K9PN01_ZOSMR</name>
<evidence type="ECO:0000256" key="6">
    <source>
        <dbReference type="ARBA" id="ARBA00023242"/>
    </source>
</evidence>
<gene>
    <name evidence="8" type="ORF">ZOSMA_1G03200</name>
</gene>
<dbReference type="GO" id="GO:0003700">
    <property type="term" value="F:DNA-binding transcription factor activity"/>
    <property type="evidence" value="ECO:0000318"/>
    <property type="project" value="GO_Central"/>
</dbReference>
<evidence type="ECO:0000256" key="2">
    <source>
        <dbReference type="ARBA" id="ARBA00007911"/>
    </source>
</evidence>
<reference evidence="9" key="1">
    <citation type="journal article" date="2016" name="Nature">
        <title>The genome of the seagrass Zostera marina reveals angiosperm adaptation to the sea.</title>
        <authorList>
            <person name="Olsen J.L."/>
            <person name="Rouze P."/>
            <person name="Verhelst B."/>
            <person name="Lin Y.-C."/>
            <person name="Bayer T."/>
            <person name="Collen J."/>
            <person name="Dattolo E."/>
            <person name="De Paoli E."/>
            <person name="Dittami S."/>
            <person name="Maumus F."/>
            <person name="Michel G."/>
            <person name="Kersting A."/>
            <person name="Lauritano C."/>
            <person name="Lohaus R."/>
            <person name="Toepel M."/>
            <person name="Tonon T."/>
            <person name="Vanneste K."/>
            <person name="Amirebrahimi M."/>
            <person name="Brakel J."/>
            <person name="Bostroem C."/>
            <person name="Chovatia M."/>
            <person name="Grimwood J."/>
            <person name="Jenkins J.W."/>
            <person name="Jueterbock A."/>
            <person name="Mraz A."/>
            <person name="Stam W.T."/>
            <person name="Tice H."/>
            <person name="Bornberg-Bauer E."/>
            <person name="Green P.J."/>
            <person name="Pearson G.A."/>
            <person name="Procaccini G."/>
            <person name="Duarte C.M."/>
            <person name="Schmutz J."/>
            <person name="Reusch T.B.H."/>
            <person name="Van de Peer Y."/>
        </authorList>
    </citation>
    <scope>NUCLEOTIDE SEQUENCE [LARGE SCALE GENOMIC DNA]</scope>
    <source>
        <strain evidence="9">cv. Finnish</strain>
    </source>
</reference>
<keyword evidence="9" id="KW-1185">Reference proteome</keyword>
<evidence type="ECO:0000256" key="1">
    <source>
        <dbReference type="ARBA" id="ARBA00004123"/>
    </source>
</evidence>
<evidence type="ECO:0000256" key="3">
    <source>
        <dbReference type="ARBA" id="ARBA00023015"/>
    </source>
</evidence>